<dbReference type="Proteomes" id="UP001054837">
    <property type="component" value="Unassembled WGS sequence"/>
</dbReference>
<dbReference type="Pfam" id="PF22486">
    <property type="entry name" value="MATH_2"/>
    <property type="match status" value="1"/>
</dbReference>
<dbReference type="PANTHER" id="PTHR46162">
    <property type="entry name" value="TRAF-LIKE FAMILY PROTEIN"/>
    <property type="match status" value="1"/>
</dbReference>
<dbReference type="Gene3D" id="2.60.210.10">
    <property type="entry name" value="Apoptosis, Tumor Necrosis Factor Receptor Associated Protein 2, Chain A"/>
    <property type="match status" value="2"/>
</dbReference>
<dbReference type="PROSITE" id="PS50144">
    <property type="entry name" value="MATH"/>
    <property type="match status" value="2"/>
</dbReference>
<dbReference type="PANTHER" id="PTHR46162:SF2">
    <property type="entry name" value="ANKYRIN REPEAT-CONTAINING PROTEIN-RELATED"/>
    <property type="match status" value="1"/>
</dbReference>
<name>A0AAV4RRD9_9ARAC</name>
<feature type="domain" description="MATH" evidence="1">
    <location>
        <begin position="162"/>
        <end position="289"/>
    </location>
</feature>
<dbReference type="InterPro" id="IPR008974">
    <property type="entry name" value="TRAF-like"/>
</dbReference>
<evidence type="ECO:0000313" key="3">
    <source>
        <dbReference type="Proteomes" id="UP001054837"/>
    </source>
</evidence>
<protein>
    <submittedName>
        <fullName evidence="2">TD and POZ domain-containing protein 3</fullName>
    </submittedName>
</protein>
<evidence type="ECO:0000313" key="2">
    <source>
        <dbReference type="EMBL" id="GIY24109.1"/>
    </source>
</evidence>
<reference evidence="2 3" key="1">
    <citation type="submission" date="2021-06" db="EMBL/GenBank/DDBJ databases">
        <title>Caerostris darwini draft genome.</title>
        <authorList>
            <person name="Kono N."/>
            <person name="Arakawa K."/>
        </authorList>
    </citation>
    <scope>NUCLEOTIDE SEQUENCE [LARGE SCALE GENOMIC DNA]</scope>
</reference>
<dbReference type="EMBL" id="BPLQ01006636">
    <property type="protein sequence ID" value="GIY24109.1"/>
    <property type="molecule type" value="Genomic_DNA"/>
</dbReference>
<evidence type="ECO:0000259" key="1">
    <source>
        <dbReference type="PROSITE" id="PS50144"/>
    </source>
</evidence>
<dbReference type="CDD" id="cd00121">
    <property type="entry name" value="MATH"/>
    <property type="match status" value="1"/>
</dbReference>
<feature type="domain" description="MATH" evidence="1">
    <location>
        <begin position="11"/>
        <end position="139"/>
    </location>
</feature>
<organism evidence="2 3">
    <name type="scientific">Caerostris darwini</name>
    <dbReference type="NCBI Taxonomy" id="1538125"/>
    <lineage>
        <taxon>Eukaryota</taxon>
        <taxon>Metazoa</taxon>
        <taxon>Ecdysozoa</taxon>
        <taxon>Arthropoda</taxon>
        <taxon>Chelicerata</taxon>
        <taxon>Arachnida</taxon>
        <taxon>Araneae</taxon>
        <taxon>Araneomorphae</taxon>
        <taxon>Entelegynae</taxon>
        <taxon>Araneoidea</taxon>
        <taxon>Araneidae</taxon>
        <taxon>Caerostris</taxon>
    </lineage>
</organism>
<proteinExistence type="predicted"/>
<sequence length="415" mass="47946">MATNSASKKPVFTFIWKIKNFSYSWHNENRYLNSANFTVDSLKNTTWHLSIASRGEFFDDKSVNVYLQRSDNHESRILINFNFALLLTDGSLQHSKKIRQWFGKDRGYGILDFIDREELFGNQRAMFLPSDTLTLHCYIWSTKAAPKRLAQCFLATEIGVQQSSFIWSIKNFSSFLQKLEPITVYKYSSRGEKKLFTLNLLLESVQSDSNISIDFINTLEDMDKYGYLAKSKVSLLDANGTTINLEQNEHLFLHNGEHWKTSSLITMSKLMKHKDLYLPNGELVLQIDCSISHGVVMNELEKIIYGPFSTYTENLLTETAKQHTAQTQNPILELEDSQEQTFSSKETQTEIPIVKEMNSIVDVQQPNLTSSPSELGSSSNSLRNDLQCLYEEATLYDFTVQNFFKRLDYLFFIQW</sequence>
<dbReference type="InterPro" id="IPR002083">
    <property type="entry name" value="MATH/TRAF_dom"/>
</dbReference>
<comment type="caution">
    <text evidence="2">The sequence shown here is derived from an EMBL/GenBank/DDBJ whole genome shotgun (WGS) entry which is preliminary data.</text>
</comment>
<dbReference type="SUPFAM" id="SSF49599">
    <property type="entry name" value="TRAF domain-like"/>
    <property type="match status" value="2"/>
</dbReference>
<accession>A0AAV4RRD9</accession>
<keyword evidence="3" id="KW-1185">Reference proteome</keyword>
<gene>
    <name evidence="2" type="primary">Tdpoz3_11</name>
    <name evidence="2" type="ORF">CDAR_579041</name>
</gene>
<dbReference type="AlphaFoldDB" id="A0AAV4RRD9"/>